<feature type="region of interest" description="Disordered" evidence="1">
    <location>
        <begin position="80"/>
        <end position="123"/>
    </location>
</feature>
<feature type="compositionally biased region" description="Basic and acidic residues" evidence="1">
    <location>
        <begin position="85"/>
        <end position="106"/>
    </location>
</feature>
<evidence type="ECO:0000313" key="3">
    <source>
        <dbReference type="Proteomes" id="UP001215598"/>
    </source>
</evidence>
<dbReference type="EMBL" id="JARKIB010000126">
    <property type="protein sequence ID" value="KAJ7735493.1"/>
    <property type="molecule type" value="Genomic_DNA"/>
</dbReference>
<keyword evidence="3" id="KW-1185">Reference proteome</keyword>
<sequence length="203" mass="22926">MSPQSAPRLEEARLGADPVALRLEHAWMVLARRVQALTVIAEHAKPFDAIDTFGDERAFHGAFNVLGCAAGEACGTDHCNGLQSDDQRPKRYGDGVGDREVRDAEMLRSNAGRETPDGARRRDRTCWDEKARRVGRQIQYKHSFGYRYRCYTSVLIFFILSEGIEGSAAAGMEWNNAALQPHEWKRSVAKWLVRRKSPRDIHS</sequence>
<evidence type="ECO:0000313" key="2">
    <source>
        <dbReference type="EMBL" id="KAJ7735493.1"/>
    </source>
</evidence>
<protein>
    <submittedName>
        <fullName evidence="2">Uncharacterized protein</fullName>
    </submittedName>
</protein>
<organism evidence="2 3">
    <name type="scientific">Mycena metata</name>
    <dbReference type="NCBI Taxonomy" id="1033252"/>
    <lineage>
        <taxon>Eukaryota</taxon>
        <taxon>Fungi</taxon>
        <taxon>Dikarya</taxon>
        <taxon>Basidiomycota</taxon>
        <taxon>Agaricomycotina</taxon>
        <taxon>Agaricomycetes</taxon>
        <taxon>Agaricomycetidae</taxon>
        <taxon>Agaricales</taxon>
        <taxon>Marasmiineae</taxon>
        <taxon>Mycenaceae</taxon>
        <taxon>Mycena</taxon>
    </lineage>
</organism>
<evidence type="ECO:0000256" key="1">
    <source>
        <dbReference type="SAM" id="MobiDB-lite"/>
    </source>
</evidence>
<feature type="compositionally biased region" description="Basic and acidic residues" evidence="1">
    <location>
        <begin position="114"/>
        <end position="123"/>
    </location>
</feature>
<dbReference type="Proteomes" id="UP001215598">
    <property type="component" value="Unassembled WGS sequence"/>
</dbReference>
<gene>
    <name evidence="2" type="ORF">B0H16DRAFT_1467117</name>
</gene>
<name>A0AAD7MXT4_9AGAR</name>
<reference evidence="2" key="1">
    <citation type="submission" date="2023-03" db="EMBL/GenBank/DDBJ databases">
        <title>Massive genome expansion in bonnet fungi (Mycena s.s.) driven by repeated elements and novel gene families across ecological guilds.</title>
        <authorList>
            <consortium name="Lawrence Berkeley National Laboratory"/>
            <person name="Harder C.B."/>
            <person name="Miyauchi S."/>
            <person name="Viragh M."/>
            <person name="Kuo A."/>
            <person name="Thoen E."/>
            <person name="Andreopoulos B."/>
            <person name="Lu D."/>
            <person name="Skrede I."/>
            <person name="Drula E."/>
            <person name="Henrissat B."/>
            <person name="Morin E."/>
            <person name="Kohler A."/>
            <person name="Barry K."/>
            <person name="LaButti K."/>
            <person name="Morin E."/>
            <person name="Salamov A."/>
            <person name="Lipzen A."/>
            <person name="Mereny Z."/>
            <person name="Hegedus B."/>
            <person name="Baldrian P."/>
            <person name="Stursova M."/>
            <person name="Weitz H."/>
            <person name="Taylor A."/>
            <person name="Grigoriev I.V."/>
            <person name="Nagy L.G."/>
            <person name="Martin F."/>
            <person name="Kauserud H."/>
        </authorList>
    </citation>
    <scope>NUCLEOTIDE SEQUENCE</scope>
    <source>
        <strain evidence="2">CBHHK182m</strain>
    </source>
</reference>
<dbReference type="AlphaFoldDB" id="A0AAD7MXT4"/>
<accession>A0AAD7MXT4</accession>
<proteinExistence type="predicted"/>
<comment type="caution">
    <text evidence="2">The sequence shown here is derived from an EMBL/GenBank/DDBJ whole genome shotgun (WGS) entry which is preliminary data.</text>
</comment>